<dbReference type="GO" id="GO:0032543">
    <property type="term" value="P:mitochondrial translation"/>
    <property type="evidence" value="ECO:0007669"/>
    <property type="project" value="InterPro"/>
</dbReference>
<accession>A0A427XQL4</accession>
<keyword evidence="4" id="KW-1185">Reference proteome</keyword>
<evidence type="ECO:0000313" key="4">
    <source>
        <dbReference type="Proteomes" id="UP000279236"/>
    </source>
</evidence>
<comment type="caution">
    <text evidence="3">The sequence shown here is derived from an EMBL/GenBank/DDBJ whole genome shotgun (WGS) entry which is preliminary data.</text>
</comment>
<dbReference type="GeneID" id="39593080"/>
<dbReference type="EMBL" id="RSCE01000007">
    <property type="protein sequence ID" value="RSH81103.1"/>
    <property type="molecule type" value="Genomic_DNA"/>
</dbReference>
<dbReference type="GO" id="GO:0005763">
    <property type="term" value="C:mitochondrial small ribosomal subunit"/>
    <property type="evidence" value="ECO:0007669"/>
    <property type="project" value="TreeGrafter"/>
</dbReference>
<feature type="region of interest" description="Disordered" evidence="1">
    <location>
        <begin position="225"/>
        <end position="248"/>
    </location>
</feature>
<evidence type="ECO:0000313" key="3">
    <source>
        <dbReference type="EMBL" id="RSH81103.1"/>
    </source>
</evidence>
<evidence type="ECO:0000259" key="2">
    <source>
        <dbReference type="Pfam" id="PF10213"/>
    </source>
</evidence>
<dbReference type="Proteomes" id="UP000279236">
    <property type="component" value="Unassembled WGS sequence"/>
</dbReference>
<feature type="domain" description="Small ribosomal subunit protein mS35 mitochondrial conserved" evidence="2">
    <location>
        <begin position="97"/>
        <end position="234"/>
    </location>
</feature>
<dbReference type="OrthoDB" id="283424at2759"/>
<dbReference type="GO" id="GO:0003735">
    <property type="term" value="F:structural constituent of ribosome"/>
    <property type="evidence" value="ECO:0007669"/>
    <property type="project" value="InterPro"/>
</dbReference>
<gene>
    <name evidence="3" type="ORF">EHS24_008537</name>
</gene>
<evidence type="ECO:0000256" key="1">
    <source>
        <dbReference type="SAM" id="MobiDB-lite"/>
    </source>
</evidence>
<sequence length="264" mass="28800">MSLLPRTLRACTSASASSAVSTSRAFSTTAARCGLTSEDVRNQSPKDLEYQFDDYTSDTWRRLKEIDGVRSLIAKVTTDKAALKSASTRFVVPKGQIRVTTTVDLSKANSPYHVKSVVVAPVSSLPLKTPEAIQRLKLLAGPRWSPGFPGRRELGPDAAGVHGEAHAADKNGKEGYVKIAEERFPAARMNRKSASDMLERLVEAANDPKSALPADAPVDMRHLFARQSKKKGRNGQTSWARSEAMKRRPEVVGGVRGFPKEWLA</sequence>
<proteinExistence type="predicted"/>
<reference evidence="3 4" key="1">
    <citation type="submission" date="2018-11" db="EMBL/GenBank/DDBJ databases">
        <title>Genome sequence of Apiotrichum porosum DSM 27194.</title>
        <authorList>
            <person name="Aliyu H."/>
            <person name="Gorte O."/>
            <person name="Ochsenreither K."/>
        </authorList>
    </citation>
    <scope>NUCLEOTIDE SEQUENCE [LARGE SCALE GENOMIC DNA]</scope>
    <source>
        <strain evidence="3 4">DSM 27194</strain>
    </source>
</reference>
<dbReference type="AlphaFoldDB" id="A0A427XQL4"/>
<dbReference type="PANTHER" id="PTHR13490">
    <property type="entry name" value="MITOCHONDRIAL 28S RIBOSOMAL PROTEIN S28"/>
    <property type="match status" value="1"/>
</dbReference>
<dbReference type="PANTHER" id="PTHR13490:SF0">
    <property type="entry name" value="SMALL RIBOSOMAL SUBUNIT PROTEIN MS35"/>
    <property type="match status" value="1"/>
</dbReference>
<name>A0A427XQL4_9TREE</name>
<dbReference type="RefSeq" id="XP_028475822.1">
    <property type="nucleotide sequence ID" value="XM_028623848.1"/>
</dbReference>
<dbReference type="Pfam" id="PF10213">
    <property type="entry name" value="MRP-S28"/>
    <property type="match status" value="1"/>
</dbReference>
<dbReference type="InterPro" id="IPR019349">
    <property type="entry name" value="Ribosomal_mS35_mit"/>
</dbReference>
<dbReference type="InterPro" id="IPR039848">
    <property type="entry name" value="Ribosomal_mS35_mt"/>
</dbReference>
<dbReference type="STRING" id="105984.A0A427XQL4"/>
<protein>
    <recommendedName>
        <fullName evidence="2">Small ribosomal subunit protein mS35 mitochondrial conserved domain-containing protein</fullName>
    </recommendedName>
</protein>
<organism evidence="3 4">
    <name type="scientific">Apiotrichum porosum</name>
    <dbReference type="NCBI Taxonomy" id="105984"/>
    <lineage>
        <taxon>Eukaryota</taxon>
        <taxon>Fungi</taxon>
        <taxon>Dikarya</taxon>
        <taxon>Basidiomycota</taxon>
        <taxon>Agaricomycotina</taxon>
        <taxon>Tremellomycetes</taxon>
        <taxon>Trichosporonales</taxon>
        <taxon>Trichosporonaceae</taxon>
        <taxon>Apiotrichum</taxon>
    </lineage>
</organism>